<gene>
    <name evidence="1" type="ORF">J3R30DRAFT_3284912</name>
</gene>
<protein>
    <submittedName>
        <fullName evidence="1">Uncharacterized protein</fullName>
    </submittedName>
</protein>
<dbReference type="EMBL" id="JAOTPV010000004">
    <property type="protein sequence ID" value="KAJ4483352.1"/>
    <property type="molecule type" value="Genomic_DNA"/>
</dbReference>
<dbReference type="OrthoDB" id="2976650at2759"/>
<proteinExistence type="predicted"/>
<dbReference type="AlphaFoldDB" id="A0A9W9AIG0"/>
<organism evidence="1 2">
    <name type="scientific">Lentinula aciculospora</name>
    <dbReference type="NCBI Taxonomy" id="153920"/>
    <lineage>
        <taxon>Eukaryota</taxon>
        <taxon>Fungi</taxon>
        <taxon>Dikarya</taxon>
        <taxon>Basidiomycota</taxon>
        <taxon>Agaricomycotina</taxon>
        <taxon>Agaricomycetes</taxon>
        <taxon>Agaricomycetidae</taxon>
        <taxon>Agaricales</taxon>
        <taxon>Marasmiineae</taxon>
        <taxon>Omphalotaceae</taxon>
        <taxon>Lentinula</taxon>
    </lineage>
</organism>
<evidence type="ECO:0000313" key="1">
    <source>
        <dbReference type="EMBL" id="KAJ4483352.1"/>
    </source>
</evidence>
<keyword evidence="2" id="KW-1185">Reference proteome</keyword>
<reference evidence="1" key="1">
    <citation type="submission" date="2022-08" db="EMBL/GenBank/DDBJ databases">
        <title>A Global Phylogenomic Analysis of the Shiitake Genus Lentinula.</title>
        <authorList>
            <consortium name="DOE Joint Genome Institute"/>
            <person name="Sierra-Patev S."/>
            <person name="Min B."/>
            <person name="Naranjo-Ortiz M."/>
            <person name="Looney B."/>
            <person name="Konkel Z."/>
            <person name="Slot J.C."/>
            <person name="Sakamoto Y."/>
            <person name="Steenwyk J.L."/>
            <person name="Rokas A."/>
            <person name="Carro J."/>
            <person name="Camarero S."/>
            <person name="Ferreira P."/>
            <person name="Molpeceres G."/>
            <person name="Ruiz-Duenas F.J."/>
            <person name="Serrano A."/>
            <person name="Henrissat B."/>
            <person name="Drula E."/>
            <person name="Hughes K.W."/>
            <person name="Mata J.L."/>
            <person name="Ishikawa N.K."/>
            <person name="Vargas-Isla R."/>
            <person name="Ushijima S."/>
            <person name="Smith C.A."/>
            <person name="Ahrendt S."/>
            <person name="Andreopoulos W."/>
            <person name="He G."/>
            <person name="Labutti K."/>
            <person name="Lipzen A."/>
            <person name="Ng V."/>
            <person name="Riley R."/>
            <person name="Sandor L."/>
            <person name="Barry K."/>
            <person name="Martinez A.T."/>
            <person name="Xiao Y."/>
            <person name="Gibbons J.G."/>
            <person name="Terashima K."/>
            <person name="Grigoriev I.V."/>
            <person name="Hibbett D.S."/>
        </authorList>
    </citation>
    <scope>NUCLEOTIDE SEQUENCE</scope>
    <source>
        <strain evidence="1">JLM2183</strain>
    </source>
</reference>
<sequence>METFAKLCKDLALHKYNSEANLWKLIIAHLAYLIWTQICKRVISNNGRPFPENEI</sequence>
<dbReference type="Proteomes" id="UP001150266">
    <property type="component" value="Unassembled WGS sequence"/>
</dbReference>
<name>A0A9W9AIG0_9AGAR</name>
<comment type="caution">
    <text evidence="1">The sequence shown here is derived from an EMBL/GenBank/DDBJ whole genome shotgun (WGS) entry which is preliminary data.</text>
</comment>
<evidence type="ECO:0000313" key="2">
    <source>
        <dbReference type="Proteomes" id="UP001150266"/>
    </source>
</evidence>
<accession>A0A9W9AIG0</accession>